<dbReference type="KEGG" id="kau:B6264_24170"/>
<dbReference type="Proteomes" id="UP000037395">
    <property type="component" value="Unassembled WGS sequence"/>
</dbReference>
<reference evidence="1" key="1">
    <citation type="submission" date="2016-08" db="EMBL/GenBank/DDBJ databases">
        <title>Sequencing, Assembly and Comparative Genomics of S. aureofaciens ATCC 10762.</title>
        <authorList>
            <person name="Gradnigo J.S."/>
            <person name="Johnson N."/>
            <person name="Somerville G.A."/>
        </authorList>
    </citation>
    <scope>NUCLEOTIDE SEQUENCE [LARGE SCALE GENOMIC DNA]</scope>
    <source>
        <strain evidence="1">ATCC 10762</strain>
    </source>
</reference>
<sequence length="92" mass="9587">MSLPTARAMGLANPRSAVRLRLWTAVGTAPVQLGTHDEAHGIAAERIEAARGLDRRTERMCLDVDRGPHVTGQARGQGLGVPAGGHEAAAAE</sequence>
<proteinExistence type="predicted"/>
<protein>
    <submittedName>
        <fullName evidence="1">Uncharacterized protein</fullName>
    </submittedName>
</protein>
<accession>A0A1E7N8W6</accession>
<dbReference type="RefSeq" id="WP_030555681.1">
    <property type="nucleotide sequence ID" value="NZ_BMUB01000015.1"/>
</dbReference>
<evidence type="ECO:0000313" key="2">
    <source>
        <dbReference type="Proteomes" id="UP000037395"/>
    </source>
</evidence>
<evidence type="ECO:0000313" key="1">
    <source>
        <dbReference type="EMBL" id="OEV37145.1"/>
    </source>
</evidence>
<comment type="caution">
    <text evidence="1">The sequence shown here is derived from an EMBL/GenBank/DDBJ whole genome shotgun (WGS) entry which is preliminary data.</text>
</comment>
<dbReference type="EMBL" id="JPRF03000021">
    <property type="protein sequence ID" value="OEV37145.1"/>
    <property type="molecule type" value="Genomic_DNA"/>
</dbReference>
<keyword evidence="2" id="KW-1185">Reference proteome</keyword>
<name>A0A1E7N8W6_KITAU</name>
<dbReference type="GeneID" id="97488435"/>
<organism evidence="1 2">
    <name type="scientific">Kitasatospora aureofaciens</name>
    <name type="common">Streptomyces aureofaciens</name>
    <dbReference type="NCBI Taxonomy" id="1894"/>
    <lineage>
        <taxon>Bacteria</taxon>
        <taxon>Bacillati</taxon>
        <taxon>Actinomycetota</taxon>
        <taxon>Actinomycetes</taxon>
        <taxon>Kitasatosporales</taxon>
        <taxon>Streptomycetaceae</taxon>
        <taxon>Kitasatospora</taxon>
    </lineage>
</organism>
<gene>
    <name evidence="1" type="ORF">HS99_0004820</name>
</gene>
<dbReference type="AlphaFoldDB" id="A0A1E7N8W6"/>